<gene>
    <name evidence="2" type="ORF">PMAYCL1PPCAC_25639</name>
</gene>
<sequence length="319" mass="35994">MMTHLAIIAVLSLAVFPATADYSTDSIRIATAKEIAGDIYKNIYQKVKESDIFQLKSNCKFNDRKKYTNMRIGDVSCEIKLYFEDRTFLPFVVSRVARKHEYISSLKCEKTKKKVINNTKVKGGKCVVTMKASKLQQMILEVSEIGNYAANICWNGEQHSTTCRFNDGKVPANQIRCVFDYKPNDTSEAIHSNLVKQNLIYELNTMTDRIGYVHTTNCEVNSENKVINDQEPGKIRCEIEMRPKQMIRVINSDTSPPRKMNASRLEEISFEVSEITEVTEVPEIEVTEVPEIDANAASLSLNGEIAAYTLLIAALITLA</sequence>
<keyword evidence="1" id="KW-0732">Signal</keyword>
<proteinExistence type="predicted"/>
<dbReference type="AlphaFoldDB" id="A0AAN5D317"/>
<comment type="caution">
    <text evidence="2">The sequence shown here is derived from an EMBL/GenBank/DDBJ whole genome shotgun (WGS) entry which is preliminary data.</text>
</comment>
<reference evidence="3" key="1">
    <citation type="submission" date="2022-10" db="EMBL/GenBank/DDBJ databases">
        <title>Genome assembly of Pristionchus species.</title>
        <authorList>
            <person name="Yoshida K."/>
            <person name="Sommer R.J."/>
        </authorList>
    </citation>
    <scope>NUCLEOTIDE SEQUENCE [LARGE SCALE GENOMIC DNA]</scope>
    <source>
        <strain evidence="3">RS5460</strain>
    </source>
</reference>
<dbReference type="Proteomes" id="UP001328107">
    <property type="component" value="Unassembled WGS sequence"/>
</dbReference>
<feature type="chain" id="PRO_5042893576" evidence="1">
    <location>
        <begin position="21"/>
        <end position="319"/>
    </location>
</feature>
<feature type="signal peptide" evidence="1">
    <location>
        <begin position="1"/>
        <end position="20"/>
    </location>
</feature>
<name>A0AAN5D317_9BILA</name>
<evidence type="ECO:0000313" key="3">
    <source>
        <dbReference type="Proteomes" id="UP001328107"/>
    </source>
</evidence>
<keyword evidence="3" id="KW-1185">Reference proteome</keyword>
<dbReference type="EMBL" id="BTRK01000005">
    <property type="protein sequence ID" value="GMR55444.1"/>
    <property type="molecule type" value="Genomic_DNA"/>
</dbReference>
<protein>
    <submittedName>
        <fullName evidence="2">Uncharacterized protein</fullName>
    </submittedName>
</protein>
<organism evidence="2 3">
    <name type="scientific">Pristionchus mayeri</name>
    <dbReference type="NCBI Taxonomy" id="1317129"/>
    <lineage>
        <taxon>Eukaryota</taxon>
        <taxon>Metazoa</taxon>
        <taxon>Ecdysozoa</taxon>
        <taxon>Nematoda</taxon>
        <taxon>Chromadorea</taxon>
        <taxon>Rhabditida</taxon>
        <taxon>Rhabditina</taxon>
        <taxon>Diplogasteromorpha</taxon>
        <taxon>Diplogasteroidea</taxon>
        <taxon>Neodiplogasteridae</taxon>
        <taxon>Pristionchus</taxon>
    </lineage>
</organism>
<evidence type="ECO:0000256" key="1">
    <source>
        <dbReference type="SAM" id="SignalP"/>
    </source>
</evidence>
<evidence type="ECO:0000313" key="2">
    <source>
        <dbReference type="EMBL" id="GMR55444.1"/>
    </source>
</evidence>
<accession>A0AAN5D317</accession>